<evidence type="ECO:0000313" key="3">
    <source>
        <dbReference type="EMBL" id="VFK46601.1"/>
    </source>
</evidence>
<evidence type="ECO:0000256" key="1">
    <source>
        <dbReference type="SAM" id="Coils"/>
    </source>
</evidence>
<feature type="compositionally biased region" description="Basic and acidic residues" evidence="2">
    <location>
        <begin position="33"/>
        <end position="54"/>
    </location>
</feature>
<feature type="coiled-coil region" evidence="1">
    <location>
        <begin position="163"/>
        <end position="224"/>
    </location>
</feature>
<organism evidence="3">
    <name type="scientific">Candidatus Kentrum sp. TC</name>
    <dbReference type="NCBI Taxonomy" id="2126339"/>
    <lineage>
        <taxon>Bacteria</taxon>
        <taxon>Pseudomonadati</taxon>
        <taxon>Pseudomonadota</taxon>
        <taxon>Gammaproteobacteria</taxon>
        <taxon>Candidatus Kentrum</taxon>
    </lineage>
</organism>
<keyword evidence="1" id="KW-0175">Coiled coil</keyword>
<sequence>MKNRETNTENQEETTHMRDTNTAMTPNAPPRADPARRWRDRAYETSLEKSGERTMNRTKETNTAMTPNAPPRADLVRREGDRAYATSLDIARCFGKQHRDVTRTIRNMECSDEFRLRNFAQTVYERENPSGGRPIPTPYFEISRDGFAILVMGFTGNAAMAWKETYIAAFNAMERRIAREERQSLERDALALRRESLAHANGRIEALSRERDRMMEDLARARRAVKRMRWSMGPMRSEEYKLILHLRRDGLAWTEIAREYSFRSAKSLSRHFRNYGEADQAEG</sequence>
<feature type="region of interest" description="Disordered" evidence="2">
    <location>
        <begin position="1"/>
        <end position="54"/>
    </location>
</feature>
<evidence type="ECO:0000256" key="2">
    <source>
        <dbReference type="SAM" id="MobiDB-lite"/>
    </source>
</evidence>
<dbReference type="NCBIfam" id="TIGR02681">
    <property type="entry name" value="phage_pRha"/>
    <property type="match status" value="1"/>
</dbReference>
<gene>
    <name evidence="3" type="ORF">BECKTC1821E_GA0114239_106711</name>
</gene>
<dbReference type="Pfam" id="PF09669">
    <property type="entry name" value="Phage_pRha"/>
    <property type="match status" value="1"/>
</dbReference>
<dbReference type="EMBL" id="CAADFT010000067">
    <property type="protein sequence ID" value="VFK46601.1"/>
    <property type="molecule type" value="Genomic_DNA"/>
</dbReference>
<dbReference type="AlphaFoldDB" id="A0A450YYJ2"/>
<proteinExistence type="predicted"/>
<protein>
    <submittedName>
        <fullName evidence="3">Phage regulatory protein, rha family</fullName>
    </submittedName>
</protein>
<name>A0A450YYJ2_9GAMM</name>
<dbReference type="InterPro" id="IPR014054">
    <property type="entry name" value="Phage_regulatory_Rha"/>
</dbReference>
<feature type="compositionally biased region" description="Basic and acidic residues" evidence="2">
    <location>
        <begin position="1"/>
        <end position="19"/>
    </location>
</feature>
<accession>A0A450YYJ2</accession>
<reference evidence="3" key="1">
    <citation type="submission" date="2019-02" db="EMBL/GenBank/DDBJ databases">
        <authorList>
            <person name="Gruber-Vodicka R. H."/>
            <person name="Seah K. B. B."/>
        </authorList>
    </citation>
    <scope>NUCLEOTIDE SEQUENCE</scope>
    <source>
        <strain evidence="3">BECK_BZ125</strain>
    </source>
</reference>